<feature type="region of interest" description="Disordered" evidence="4">
    <location>
        <begin position="193"/>
        <end position="220"/>
    </location>
</feature>
<dbReference type="InterPro" id="IPR009071">
    <property type="entry name" value="HMG_box_dom"/>
</dbReference>
<dbReference type="EMBL" id="KV428029">
    <property type="protein sequence ID" value="KZT40739.1"/>
    <property type="molecule type" value="Genomic_DNA"/>
</dbReference>
<dbReference type="GO" id="GO:0005634">
    <property type="term" value="C:nucleus"/>
    <property type="evidence" value="ECO:0007669"/>
    <property type="project" value="UniProtKB-UniRule"/>
</dbReference>
<dbReference type="PANTHER" id="PTHR45789">
    <property type="entry name" value="FI18025P1"/>
    <property type="match status" value="1"/>
</dbReference>
<feature type="compositionally biased region" description="Low complexity" evidence="4">
    <location>
        <begin position="538"/>
        <end position="558"/>
    </location>
</feature>
<reference evidence="6 7" key="1">
    <citation type="journal article" date="2016" name="Mol. Biol. Evol.">
        <title>Comparative Genomics of Early-Diverging Mushroom-Forming Fungi Provides Insights into the Origins of Lignocellulose Decay Capabilities.</title>
        <authorList>
            <person name="Nagy L.G."/>
            <person name="Riley R."/>
            <person name="Tritt A."/>
            <person name="Adam C."/>
            <person name="Daum C."/>
            <person name="Floudas D."/>
            <person name="Sun H."/>
            <person name="Yadav J.S."/>
            <person name="Pangilinan J."/>
            <person name="Larsson K.H."/>
            <person name="Matsuura K."/>
            <person name="Barry K."/>
            <person name="Labutti K."/>
            <person name="Kuo R."/>
            <person name="Ohm R.A."/>
            <person name="Bhattacharya S.S."/>
            <person name="Shirouzu T."/>
            <person name="Yoshinaga Y."/>
            <person name="Martin F.M."/>
            <person name="Grigoriev I.V."/>
            <person name="Hibbett D.S."/>
        </authorList>
    </citation>
    <scope>NUCLEOTIDE SEQUENCE [LARGE SCALE GENOMIC DNA]</scope>
    <source>
        <strain evidence="6 7">HHB10207 ss-3</strain>
    </source>
</reference>
<dbReference type="OrthoDB" id="6247875at2759"/>
<dbReference type="Gene3D" id="1.10.30.10">
    <property type="entry name" value="High mobility group box domain"/>
    <property type="match status" value="1"/>
</dbReference>
<evidence type="ECO:0000259" key="5">
    <source>
        <dbReference type="PROSITE" id="PS50118"/>
    </source>
</evidence>
<dbReference type="PANTHER" id="PTHR45789:SF2">
    <property type="entry name" value="FI18025P1"/>
    <property type="match status" value="1"/>
</dbReference>
<name>A0A166FK77_9AGAM</name>
<feature type="domain" description="HMG box" evidence="5">
    <location>
        <begin position="217"/>
        <end position="286"/>
    </location>
</feature>
<protein>
    <recommendedName>
        <fullName evidence="5">HMG box domain-containing protein</fullName>
    </recommendedName>
</protein>
<keyword evidence="1 3" id="KW-0238">DNA-binding</keyword>
<dbReference type="SUPFAM" id="SSF47095">
    <property type="entry name" value="HMG-box"/>
    <property type="match status" value="1"/>
</dbReference>
<gene>
    <name evidence="6" type="ORF">SISSUDRAFT_440955</name>
</gene>
<feature type="compositionally biased region" description="Basic and acidic residues" evidence="4">
    <location>
        <begin position="1"/>
        <end position="18"/>
    </location>
</feature>
<dbReference type="Pfam" id="PF00505">
    <property type="entry name" value="HMG_box"/>
    <property type="match status" value="1"/>
</dbReference>
<feature type="region of interest" description="Disordered" evidence="4">
    <location>
        <begin position="284"/>
        <end position="315"/>
    </location>
</feature>
<dbReference type="PROSITE" id="PS50118">
    <property type="entry name" value="HMG_BOX_2"/>
    <property type="match status" value="1"/>
</dbReference>
<feature type="compositionally biased region" description="Basic and acidic residues" evidence="4">
    <location>
        <begin position="125"/>
        <end position="135"/>
    </location>
</feature>
<feature type="compositionally biased region" description="Polar residues" evidence="4">
    <location>
        <begin position="95"/>
        <end position="105"/>
    </location>
</feature>
<evidence type="ECO:0000256" key="4">
    <source>
        <dbReference type="SAM" id="MobiDB-lite"/>
    </source>
</evidence>
<feature type="compositionally biased region" description="Low complexity" evidence="4">
    <location>
        <begin position="421"/>
        <end position="439"/>
    </location>
</feature>
<feature type="region of interest" description="Disordered" evidence="4">
    <location>
        <begin position="1"/>
        <end position="30"/>
    </location>
</feature>
<evidence type="ECO:0000256" key="2">
    <source>
        <dbReference type="ARBA" id="ARBA00023242"/>
    </source>
</evidence>
<sequence>MTTWRKIGDKSGKNGSELKKRKRIRPGTPNCRIRMKGRVIPAVACGYYGTRGALSYTLGELSCTLDPVATRLNILNRNLPSLMPATRSRARNRARLTTQDTQPQLPASWDPSERPTEPDLGQNEPPDRPESGLERADDDDMPPLVDAQMSTASSDMPPLMEAPAYSFDIQKPTYFLPPLPESPMKTAHSGVFPLRPGSPSAEPPKPSHHRKRPDNHIPRPPNAFILFRASFIKSHLIPGTIEQNHTTLSRIAGICWRDMKHEEKETWREMARKAMEDHKKRYPLYRYNPRDGRGSGSSGDPSSSAGGKIGRIKRKVKEIAGPPLDPERCKEIARMLVQGKKGDELEDAVRKFDGRRDVKPAIEARFDDPMTAGNFNALTRKRAASLPAKKDKDGSRKDKEIRTASPEKEASPQVTSHRKSSSVSVSSTPTLSSSASTGSLPKVKDEVHESARPPSTPKATSHTWSRSVSNHTVTDPSPSSPPPPDSPLSPSTPTLIGSPYFLNSASHSPAYVHDTSLTNHADLFLLPSSPTGSGGSGSRPNSGGSSISSPTINGGSPSVPEALTAQVGTSSQAQAQAQDSSSETPFISTFSSLQGWDGASWHSRFQVDGFSSDEGSRPHLPTTKSIPACARARRSPCPSYISSTRPI</sequence>
<feature type="compositionally biased region" description="Pro residues" evidence="4">
    <location>
        <begin position="478"/>
        <end position="487"/>
    </location>
</feature>
<dbReference type="InterPro" id="IPR036910">
    <property type="entry name" value="HMG_box_dom_sf"/>
</dbReference>
<dbReference type="Proteomes" id="UP000076798">
    <property type="component" value="Unassembled WGS sequence"/>
</dbReference>
<feature type="region of interest" description="Disordered" evidence="4">
    <location>
        <begin position="606"/>
        <end position="627"/>
    </location>
</feature>
<feature type="compositionally biased region" description="Basic and acidic residues" evidence="4">
    <location>
        <begin position="388"/>
        <end position="410"/>
    </location>
</feature>
<feature type="region of interest" description="Disordered" evidence="4">
    <location>
        <begin position="378"/>
        <end position="503"/>
    </location>
</feature>
<dbReference type="CDD" id="cd01389">
    <property type="entry name" value="HMG-box_ROX1-like"/>
    <property type="match status" value="1"/>
</dbReference>
<feature type="compositionally biased region" description="Basic and acidic residues" evidence="4">
    <location>
        <begin position="442"/>
        <end position="451"/>
    </location>
</feature>
<dbReference type="STRING" id="1314776.A0A166FK77"/>
<dbReference type="InterPro" id="IPR051356">
    <property type="entry name" value="SOX/SOX-like_TF"/>
</dbReference>
<dbReference type="GO" id="GO:0000978">
    <property type="term" value="F:RNA polymerase II cis-regulatory region sequence-specific DNA binding"/>
    <property type="evidence" value="ECO:0007669"/>
    <property type="project" value="TreeGrafter"/>
</dbReference>
<dbReference type="GO" id="GO:0000981">
    <property type="term" value="F:DNA-binding transcription factor activity, RNA polymerase II-specific"/>
    <property type="evidence" value="ECO:0007669"/>
    <property type="project" value="TreeGrafter"/>
</dbReference>
<evidence type="ECO:0000313" key="7">
    <source>
        <dbReference type="Proteomes" id="UP000076798"/>
    </source>
</evidence>
<organism evidence="6 7">
    <name type="scientific">Sistotremastrum suecicum HHB10207 ss-3</name>
    <dbReference type="NCBI Taxonomy" id="1314776"/>
    <lineage>
        <taxon>Eukaryota</taxon>
        <taxon>Fungi</taxon>
        <taxon>Dikarya</taxon>
        <taxon>Basidiomycota</taxon>
        <taxon>Agaricomycotina</taxon>
        <taxon>Agaricomycetes</taxon>
        <taxon>Sistotremastrales</taxon>
        <taxon>Sistotremastraceae</taxon>
        <taxon>Sistotremastrum</taxon>
    </lineage>
</organism>
<evidence type="ECO:0000256" key="3">
    <source>
        <dbReference type="PROSITE-ProRule" id="PRU00267"/>
    </source>
</evidence>
<proteinExistence type="predicted"/>
<evidence type="ECO:0000256" key="1">
    <source>
        <dbReference type="ARBA" id="ARBA00023125"/>
    </source>
</evidence>
<dbReference type="SMART" id="SM00398">
    <property type="entry name" value="HMG"/>
    <property type="match status" value="1"/>
</dbReference>
<feature type="region of interest" description="Disordered" evidence="4">
    <location>
        <begin position="85"/>
        <end position="158"/>
    </location>
</feature>
<dbReference type="AlphaFoldDB" id="A0A166FK77"/>
<feature type="compositionally biased region" description="Polar residues" evidence="4">
    <location>
        <begin position="457"/>
        <end position="474"/>
    </location>
</feature>
<feature type="DNA-binding region" description="HMG box" evidence="3">
    <location>
        <begin position="217"/>
        <end position="286"/>
    </location>
</feature>
<keyword evidence="2 3" id="KW-0539">Nucleus</keyword>
<keyword evidence="7" id="KW-1185">Reference proteome</keyword>
<evidence type="ECO:0000313" key="6">
    <source>
        <dbReference type="EMBL" id="KZT40739.1"/>
    </source>
</evidence>
<accession>A0A166FK77</accession>
<feature type="region of interest" description="Disordered" evidence="4">
    <location>
        <begin position="528"/>
        <end position="586"/>
    </location>
</feature>
<feature type="compositionally biased region" description="Low complexity" evidence="4">
    <location>
        <begin position="570"/>
        <end position="582"/>
    </location>
</feature>